<dbReference type="EMBL" id="JH226132">
    <property type="protein sequence ID" value="EHY56044.1"/>
    <property type="molecule type" value="Genomic_DNA"/>
</dbReference>
<organism evidence="1 2">
    <name type="scientific">Exophiala dermatitidis (strain ATCC 34100 / CBS 525.76 / NIH/UT8656)</name>
    <name type="common">Black yeast</name>
    <name type="synonym">Wangiella dermatitidis</name>
    <dbReference type="NCBI Taxonomy" id="858893"/>
    <lineage>
        <taxon>Eukaryota</taxon>
        <taxon>Fungi</taxon>
        <taxon>Dikarya</taxon>
        <taxon>Ascomycota</taxon>
        <taxon>Pezizomycotina</taxon>
        <taxon>Eurotiomycetes</taxon>
        <taxon>Chaetothyriomycetidae</taxon>
        <taxon>Chaetothyriales</taxon>
        <taxon>Herpotrichiellaceae</taxon>
        <taxon>Exophiala</taxon>
    </lineage>
</organism>
<protein>
    <submittedName>
        <fullName evidence="1">Uncharacterized protein</fullName>
    </submittedName>
</protein>
<dbReference type="Proteomes" id="UP000007304">
    <property type="component" value="Unassembled WGS sequence"/>
</dbReference>
<dbReference type="InParanoid" id="H6BWC8"/>
<proteinExistence type="predicted"/>
<dbReference type="RefSeq" id="XP_009156505.1">
    <property type="nucleotide sequence ID" value="XM_009158257.1"/>
</dbReference>
<dbReference type="HOGENOM" id="CLU_2812356_0_0_1"/>
<evidence type="ECO:0000313" key="1">
    <source>
        <dbReference type="EMBL" id="EHY56044.1"/>
    </source>
</evidence>
<gene>
    <name evidence="1" type="ORF">HMPREF1120_04148</name>
</gene>
<dbReference type="VEuPathDB" id="FungiDB:HMPREF1120_04148"/>
<accession>H6BWC8</accession>
<keyword evidence="2" id="KW-1185">Reference proteome</keyword>
<reference evidence="1" key="1">
    <citation type="submission" date="2011-07" db="EMBL/GenBank/DDBJ databases">
        <title>The Genome Sequence of Exophiala (Wangiella) dermatitidis NIH/UT8656.</title>
        <authorList>
            <consortium name="The Broad Institute Genome Sequencing Platform"/>
            <person name="Cuomo C."/>
            <person name="Wang Z."/>
            <person name="Hunicke-Smith S."/>
            <person name="Szanislo P.J."/>
            <person name="Earl A."/>
            <person name="Young S.K."/>
            <person name="Zeng Q."/>
            <person name="Gargeya S."/>
            <person name="Fitzgerald M."/>
            <person name="Haas B."/>
            <person name="Abouelleil A."/>
            <person name="Alvarado L."/>
            <person name="Arachchi H.M."/>
            <person name="Berlin A."/>
            <person name="Brown A."/>
            <person name="Chapman S.B."/>
            <person name="Chen Z."/>
            <person name="Dunbar C."/>
            <person name="Freedman E."/>
            <person name="Gearin G."/>
            <person name="Gellesch M."/>
            <person name="Goldberg J."/>
            <person name="Griggs A."/>
            <person name="Gujja S."/>
            <person name="Heiman D."/>
            <person name="Howarth C."/>
            <person name="Larson L."/>
            <person name="Lui A."/>
            <person name="MacDonald P.J.P."/>
            <person name="Montmayeur A."/>
            <person name="Murphy C."/>
            <person name="Neiman D."/>
            <person name="Pearson M."/>
            <person name="Priest M."/>
            <person name="Roberts A."/>
            <person name="Saif S."/>
            <person name="Shea T."/>
            <person name="Shenoy N."/>
            <person name="Sisk P."/>
            <person name="Stolte C."/>
            <person name="Sykes S."/>
            <person name="Wortman J."/>
            <person name="Nusbaum C."/>
            <person name="Birren B."/>
        </authorList>
    </citation>
    <scope>NUCLEOTIDE SEQUENCE</scope>
    <source>
        <strain evidence="1">NIH/UT8656</strain>
    </source>
</reference>
<sequence>MPERPLSIYSVNLKPHQEMSVAQSPHETLSTADKIPVIARSLVSERAKRTWALAVPIDFLAYRFCPP</sequence>
<name>H6BWC8_EXODN</name>
<dbReference type="AlphaFoldDB" id="H6BWC8"/>
<evidence type="ECO:0000313" key="2">
    <source>
        <dbReference type="Proteomes" id="UP000007304"/>
    </source>
</evidence>
<dbReference type="GeneID" id="20308787"/>